<dbReference type="EMBL" id="FUYN01000005">
    <property type="protein sequence ID" value="SKB61792.1"/>
    <property type="molecule type" value="Genomic_DNA"/>
</dbReference>
<gene>
    <name evidence="2" type="ORF">SAMN02745120_2343</name>
</gene>
<evidence type="ECO:0008006" key="4">
    <source>
        <dbReference type="Google" id="ProtNLM"/>
    </source>
</evidence>
<evidence type="ECO:0000256" key="1">
    <source>
        <dbReference type="SAM" id="Phobius"/>
    </source>
</evidence>
<reference evidence="3" key="1">
    <citation type="submission" date="2017-02" db="EMBL/GenBank/DDBJ databases">
        <authorList>
            <person name="Varghese N."/>
            <person name="Submissions S."/>
        </authorList>
    </citation>
    <scope>NUCLEOTIDE SEQUENCE [LARGE SCALE GENOMIC DNA]</scope>
    <source>
        <strain evidence="3">ATCC 35199</strain>
    </source>
</reference>
<feature type="transmembrane region" description="Helical" evidence="1">
    <location>
        <begin position="152"/>
        <end position="170"/>
    </location>
</feature>
<name>A0A1T5CQP9_9FIRM</name>
<keyword evidence="1" id="KW-1133">Transmembrane helix</keyword>
<dbReference type="Proteomes" id="UP000243406">
    <property type="component" value="Unassembled WGS sequence"/>
</dbReference>
<keyword evidence="3" id="KW-1185">Reference proteome</keyword>
<keyword evidence="1" id="KW-0812">Transmembrane</keyword>
<dbReference type="InterPro" id="IPR025495">
    <property type="entry name" value="DUF4386"/>
</dbReference>
<proteinExistence type="predicted"/>
<feature type="transmembrane region" description="Helical" evidence="1">
    <location>
        <begin position="182"/>
        <end position="200"/>
    </location>
</feature>
<dbReference type="RefSeq" id="WP_079590123.1">
    <property type="nucleotide sequence ID" value="NZ_FUYN01000005.1"/>
</dbReference>
<dbReference type="AlphaFoldDB" id="A0A1T5CQP9"/>
<feature type="transmembrane region" description="Helical" evidence="1">
    <location>
        <begin position="12"/>
        <end position="32"/>
    </location>
</feature>
<sequence length="231" mass="25076">MKTVENSKRLGLFLLIEGLLIFVPMIILGQAINWPDILGEPANVVLPLIHQHSSETLIGYFSYMVYSILFFPAIALIAFNVSKEKYLEPSLWIAAAFGALSGATRSIGIIRWLSAMPILANLYSAGDNAAKESISVIFEAINAYGGSIGEDLGVSIFASVSVALISVYILKNKTLPKWTGWFGTAAAIAIAIPALGIFGIDVGVMVIASVAVVQFWFMFLGVYLMFRKYKV</sequence>
<evidence type="ECO:0000313" key="2">
    <source>
        <dbReference type="EMBL" id="SKB61792.1"/>
    </source>
</evidence>
<dbReference type="OrthoDB" id="326446at2"/>
<keyword evidence="1" id="KW-0472">Membrane</keyword>
<evidence type="ECO:0000313" key="3">
    <source>
        <dbReference type="Proteomes" id="UP000243406"/>
    </source>
</evidence>
<organism evidence="2 3">
    <name type="scientific">Acetoanaerobium noterae</name>
    <dbReference type="NCBI Taxonomy" id="745369"/>
    <lineage>
        <taxon>Bacteria</taxon>
        <taxon>Bacillati</taxon>
        <taxon>Bacillota</taxon>
        <taxon>Clostridia</taxon>
        <taxon>Peptostreptococcales</taxon>
        <taxon>Filifactoraceae</taxon>
        <taxon>Acetoanaerobium</taxon>
    </lineage>
</organism>
<feature type="transmembrane region" description="Helical" evidence="1">
    <location>
        <begin position="206"/>
        <end position="226"/>
    </location>
</feature>
<protein>
    <recommendedName>
        <fullName evidence="4">DUF4386 family protein</fullName>
    </recommendedName>
</protein>
<feature type="transmembrane region" description="Helical" evidence="1">
    <location>
        <begin position="91"/>
        <end position="113"/>
    </location>
</feature>
<dbReference type="Pfam" id="PF14329">
    <property type="entry name" value="DUF4386"/>
    <property type="match status" value="1"/>
</dbReference>
<accession>A0A1T5CQP9</accession>
<feature type="transmembrane region" description="Helical" evidence="1">
    <location>
        <begin position="57"/>
        <end position="79"/>
    </location>
</feature>